<gene>
    <name evidence="2" type="ORF">DY262_19975</name>
</gene>
<keyword evidence="3" id="KW-1185">Reference proteome</keyword>
<name>A0A372EEN4_9BURK</name>
<sequence>MPLATTALQPDTPEDRRPEGLEVRPPEQALGFPPAGLPATQTQRFLPLLALPKPHDEPSVKAVLKELLDDAGHANEKVLQALSQATPQIKALLLEMITKTMGSPHCTTGQLCALIAAYAPHVALRRLLSPIWAPSSPDEPPVSGLDRLCALAARLAAAPEQLNALQRLAGDRWSSPTAWDGWAVLFALGQFIQDSPQAAQWGEGLTIREFLHQSMRSGGQAERRALVDDLWLSAVVNGLSPKVLDDHFMFSEVSGVAPVSNVLRDRSQHPRLLARLCPARCSDLGQQQQLALLNDNLARMAVRNPRLLPLLAPQGGDSWSSEDVERATASVEFTLQWWTASEAFAPPLIDLPQAVLAPLVLDVGRFWSGLARLNPEWWDGVLSRHPWLARVIDIVNDSDANSANNADNAGASDEAAGSAIVRWVHQHLKR</sequence>
<protein>
    <submittedName>
        <fullName evidence="2">Uncharacterized protein</fullName>
    </submittedName>
</protein>
<evidence type="ECO:0000313" key="3">
    <source>
        <dbReference type="Proteomes" id="UP000261931"/>
    </source>
</evidence>
<reference evidence="2 3" key="1">
    <citation type="submission" date="2018-08" db="EMBL/GenBank/DDBJ databases">
        <title>Hydrogenophaga sp. LA-38 isolated from sludge.</title>
        <authorList>
            <person name="Im W.-T."/>
        </authorList>
    </citation>
    <scope>NUCLEOTIDE SEQUENCE [LARGE SCALE GENOMIC DNA]</scope>
    <source>
        <strain evidence="2 3">LA-38</strain>
    </source>
</reference>
<feature type="compositionally biased region" description="Basic and acidic residues" evidence="1">
    <location>
        <begin position="13"/>
        <end position="25"/>
    </location>
</feature>
<dbReference type="AlphaFoldDB" id="A0A372EEN4"/>
<proteinExistence type="predicted"/>
<dbReference type="Proteomes" id="UP000261931">
    <property type="component" value="Unassembled WGS sequence"/>
</dbReference>
<comment type="caution">
    <text evidence="2">The sequence shown here is derived from an EMBL/GenBank/DDBJ whole genome shotgun (WGS) entry which is preliminary data.</text>
</comment>
<dbReference type="EMBL" id="QVLS01000015">
    <property type="protein sequence ID" value="RFP76211.1"/>
    <property type="molecule type" value="Genomic_DNA"/>
</dbReference>
<feature type="region of interest" description="Disordered" evidence="1">
    <location>
        <begin position="1"/>
        <end position="36"/>
    </location>
</feature>
<accession>A0A372EEN4</accession>
<evidence type="ECO:0000256" key="1">
    <source>
        <dbReference type="SAM" id="MobiDB-lite"/>
    </source>
</evidence>
<evidence type="ECO:0000313" key="2">
    <source>
        <dbReference type="EMBL" id="RFP76211.1"/>
    </source>
</evidence>
<organism evidence="2 3">
    <name type="scientific">Hydrogenophaga borbori</name>
    <dbReference type="NCBI Taxonomy" id="2294117"/>
    <lineage>
        <taxon>Bacteria</taxon>
        <taxon>Pseudomonadati</taxon>
        <taxon>Pseudomonadota</taxon>
        <taxon>Betaproteobacteria</taxon>
        <taxon>Burkholderiales</taxon>
        <taxon>Comamonadaceae</taxon>
        <taxon>Hydrogenophaga</taxon>
    </lineage>
</organism>